<gene>
    <name evidence="8" type="ORF">GRJ2_001815100</name>
</gene>
<evidence type="ECO:0000256" key="6">
    <source>
        <dbReference type="SAM" id="Coils"/>
    </source>
</evidence>
<protein>
    <submittedName>
        <fullName evidence="8">Secretogranin-2</fullName>
    </submittedName>
</protein>
<dbReference type="AlphaFoldDB" id="A0ABC9X724"/>
<reference evidence="8 9" key="1">
    <citation type="submission" date="2024-06" db="EMBL/GenBank/DDBJ databases">
        <title>The draft genome of Grus japonensis, version 3.</title>
        <authorList>
            <person name="Nabeshima K."/>
            <person name="Suzuki S."/>
            <person name="Onuma M."/>
        </authorList>
    </citation>
    <scope>NUCLEOTIDE SEQUENCE [LARGE SCALE GENOMIC DNA]</scope>
    <source>
        <strain evidence="8 9">451A</strain>
    </source>
</reference>
<keyword evidence="9" id="KW-1185">Reference proteome</keyword>
<accession>A0ABC9X724</accession>
<dbReference type="Pfam" id="PF01271">
    <property type="entry name" value="Granin"/>
    <property type="match status" value="1"/>
</dbReference>
<dbReference type="GO" id="GO:0005576">
    <property type="term" value="C:extracellular region"/>
    <property type="evidence" value="ECO:0007669"/>
    <property type="project" value="UniProtKB-SubCell"/>
</dbReference>
<dbReference type="InterPro" id="IPR038858">
    <property type="entry name" value="ScgII"/>
</dbReference>
<evidence type="ECO:0000256" key="1">
    <source>
        <dbReference type="ARBA" id="ARBA00004613"/>
    </source>
</evidence>
<evidence type="ECO:0000256" key="3">
    <source>
        <dbReference type="ARBA" id="ARBA00022525"/>
    </source>
</evidence>
<evidence type="ECO:0000313" key="8">
    <source>
        <dbReference type="EMBL" id="GAB0193498.1"/>
    </source>
</evidence>
<name>A0ABC9X724_GRUJA</name>
<proteinExistence type="inferred from homology"/>
<evidence type="ECO:0000313" key="9">
    <source>
        <dbReference type="Proteomes" id="UP001623348"/>
    </source>
</evidence>
<dbReference type="EMBL" id="BAAFJT010000009">
    <property type="protein sequence ID" value="GAB0193498.1"/>
    <property type="molecule type" value="Genomic_DNA"/>
</dbReference>
<feature type="coiled-coil region" evidence="6">
    <location>
        <begin position="492"/>
        <end position="519"/>
    </location>
</feature>
<dbReference type="PANTHER" id="PTHR15119">
    <property type="entry name" value="SECRETOGRANIN II"/>
    <property type="match status" value="1"/>
</dbReference>
<comment type="subcellular location">
    <subcellularLocation>
        <location evidence="1">Secreted</location>
    </subcellularLocation>
</comment>
<evidence type="ECO:0000256" key="7">
    <source>
        <dbReference type="SAM" id="MobiDB-lite"/>
    </source>
</evidence>
<organism evidence="8 9">
    <name type="scientific">Grus japonensis</name>
    <name type="common">Japanese crane</name>
    <name type="synonym">Red-crowned crane</name>
    <dbReference type="NCBI Taxonomy" id="30415"/>
    <lineage>
        <taxon>Eukaryota</taxon>
        <taxon>Metazoa</taxon>
        <taxon>Chordata</taxon>
        <taxon>Craniata</taxon>
        <taxon>Vertebrata</taxon>
        <taxon>Euteleostomi</taxon>
        <taxon>Archelosauria</taxon>
        <taxon>Archosauria</taxon>
        <taxon>Dinosauria</taxon>
        <taxon>Saurischia</taxon>
        <taxon>Theropoda</taxon>
        <taxon>Coelurosauria</taxon>
        <taxon>Aves</taxon>
        <taxon>Neognathae</taxon>
        <taxon>Neoaves</taxon>
        <taxon>Gruiformes</taxon>
        <taxon>Gruidae</taxon>
        <taxon>Grus</taxon>
    </lineage>
</organism>
<dbReference type="InterPro" id="IPR001990">
    <property type="entry name" value="Granin"/>
</dbReference>
<feature type="region of interest" description="Disordered" evidence="7">
    <location>
        <begin position="263"/>
        <end position="286"/>
    </location>
</feature>
<evidence type="ECO:0000256" key="4">
    <source>
        <dbReference type="ARBA" id="ARBA00022685"/>
    </source>
</evidence>
<comment type="caution">
    <text evidence="8">The sequence shown here is derived from an EMBL/GenBank/DDBJ whole genome shotgun (WGS) entry which is preliminary data.</text>
</comment>
<sequence>MAETKTSQLEAACALTFLFVVICWVDAASFQQHQLLQKDPDYVMKNLQRFPNPDMIKALEYIEDLRKQANKGESSPDYNSYQSVPYLLQQKESKNQVHLPDNIRDSLTEDESQWVKVMLEALRQAEKESKVGLKENKPYGLSSDNSFPAGVTDDYEAYKWPERWQKYLKMPLGHYEDSSRDSPFKRTNEIVEEQYTPQSLATLESVFQELGKMAGPSNHKKERLDEDQKLYTDDEDDVYKVNNIAYEDVVGGEDWNPIEEKVESQTQEEIKDSKEEIDKHEEEIDDEMKRSGKLGFLEDEIRRDNKDQMSEGISKLMNFYLKRLMGGAANRKLRTGGELEEKRAPTFFDKQLDPQSIAQLIEVSRNLQIPPEDLIDMLKAGEKKQLQNERLEAEQEAEFPEDLDEITETNLGQSDIFKNNVNSKNGYLKQPLNVIPENLPEDLNIEDIVSLLGTDNLANQNPSYLLNRLNQENDLPRLSYIPRRLKGHPFPKAAWMNDLERQQMEYEKLNEKDEELADYLAKVLAKYPEVINTNQMKRVPVPASESDLQEDDRLEQAIREHLSQLGPQEAAKLASLSKRLSMAGESDDTQNRQYLDEDMLAKVLEYLKQEKSELERDHLTKRAMENM</sequence>
<keyword evidence="6" id="KW-0175">Coiled coil</keyword>
<dbReference type="PANTHER" id="PTHR15119:SF0">
    <property type="entry name" value="SECRETOGRANIN-2"/>
    <property type="match status" value="1"/>
</dbReference>
<dbReference type="Proteomes" id="UP001623348">
    <property type="component" value="Unassembled WGS sequence"/>
</dbReference>
<keyword evidence="5" id="KW-0732">Signal</keyword>
<evidence type="ECO:0000256" key="2">
    <source>
        <dbReference type="ARBA" id="ARBA00005723"/>
    </source>
</evidence>
<keyword evidence="3" id="KW-0964">Secreted</keyword>
<comment type="similarity">
    <text evidence="2">Belongs to the chromogranin/secretogranin protein family.</text>
</comment>
<keyword evidence="4" id="KW-0165">Cleavage on pair of basic residues</keyword>
<evidence type="ECO:0000256" key="5">
    <source>
        <dbReference type="ARBA" id="ARBA00022729"/>
    </source>
</evidence>